<evidence type="ECO:0000256" key="2">
    <source>
        <dbReference type="ARBA" id="ARBA00022797"/>
    </source>
</evidence>
<dbReference type="Pfam" id="PF13426">
    <property type="entry name" value="PAS_9"/>
    <property type="match status" value="1"/>
</dbReference>
<dbReference type="InterPro" id="IPR025943">
    <property type="entry name" value="Sigma_54_int_dom_ATP-bd_2"/>
</dbReference>
<dbReference type="Gene3D" id="3.30.450.20">
    <property type="entry name" value="PAS domain"/>
    <property type="match status" value="1"/>
</dbReference>
<protein>
    <recommendedName>
        <fullName evidence="8">HTH-type transcriptional regulatory protein TyrR</fullName>
    </recommendedName>
</protein>
<dbReference type="PROSITE" id="PS00675">
    <property type="entry name" value="SIGMA54_INTERACT_1"/>
    <property type="match status" value="1"/>
</dbReference>
<organism evidence="12 14">
    <name type="scientific">Clostridium tepidum</name>
    <dbReference type="NCBI Taxonomy" id="1962263"/>
    <lineage>
        <taxon>Bacteria</taxon>
        <taxon>Bacillati</taxon>
        <taxon>Bacillota</taxon>
        <taxon>Clostridia</taxon>
        <taxon>Eubacteriales</taxon>
        <taxon>Clostridiaceae</taxon>
        <taxon>Clostridium</taxon>
    </lineage>
</organism>
<keyword evidence="7" id="KW-0804">Transcription</keyword>
<dbReference type="FunFam" id="3.40.50.300:FF:000006">
    <property type="entry name" value="DNA-binding transcriptional regulator NtrC"/>
    <property type="match status" value="1"/>
</dbReference>
<dbReference type="PANTHER" id="PTHR32071:SF57">
    <property type="entry name" value="C4-DICARBOXYLATE TRANSPORT TRANSCRIPTIONAL REGULATORY PROTEIN DCTD"/>
    <property type="match status" value="1"/>
</dbReference>
<dbReference type="Pfam" id="PF25601">
    <property type="entry name" value="AAA_lid_14"/>
    <property type="match status" value="1"/>
</dbReference>
<name>A0A1S9I289_9CLOT</name>
<dbReference type="SUPFAM" id="SSF55021">
    <property type="entry name" value="ACT-like"/>
    <property type="match status" value="1"/>
</dbReference>
<dbReference type="GO" id="GO:0003677">
    <property type="term" value="F:DNA binding"/>
    <property type="evidence" value="ECO:0007669"/>
    <property type="project" value="UniProtKB-KW"/>
</dbReference>
<dbReference type="InterPro" id="IPR000014">
    <property type="entry name" value="PAS"/>
</dbReference>
<dbReference type="InterPro" id="IPR025662">
    <property type="entry name" value="Sigma_54_int_dom_ATP-bd_1"/>
</dbReference>
<feature type="domain" description="ACT" evidence="10">
    <location>
        <begin position="2"/>
        <end position="74"/>
    </location>
</feature>
<dbReference type="Proteomes" id="UP000190256">
    <property type="component" value="Unassembled WGS sequence"/>
</dbReference>
<dbReference type="Pfam" id="PF18024">
    <property type="entry name" value="HTH_50"/>
    <property type="match status" value="1"/>
</dbReference>
<dbReference type="Pfam" id="PF00158">
    <property type="entry name" value="Sigma54_activat"/>
    <property type="match status" value="1"/>
</dbReference>
<dbReference type="InterPro" id="IPR025944">
    <property type="entry name" value="Sigma_54_int_dom_CS"/>
</dbReference>
<dbReference type="EMBL" id="MRAD01000016">
    <property type="protein sequence ID" value="OOO61340.1"/>
    <property type="molecule type" value="Genomic_DNA"/>
</dbReference>
<comment type="caution">
    <text evidence="12">The sequence shown here is derived from an EMBL/GenBank/DDBJ whole genome shotgun (WGS) entry which is preliminary data.</text>
</comment>
<keyword evidence="4" id="KW-0805">Transcription regulation</keyword>
<evidence type="ECO:0000256" key="8">
    <source>
        <dbReference type="ARBA" id="ARBA00029500"/>
    </source>
</evidence>
<evidence type="ECO:0000313" key="13">
    <source>
        <dbReference type="Proteomes" id="UP000190206"/>
    </source>
</evidence>
<dbReference type="RefSeq" id="WP_078025178.1">
    <property type="nucleotide sequence ID" value="NZ_JADPGM010000013.1"/>
</dbReference>
<dbReference type="NCBIfam" id="TIGR04381">
    <property type="entry name" value="HTH_TypR"/>
    <property type="match status" value="1"/>
</dbReference>
<dbReference type="STRING" id="1962263.BS637_12765"/>
<gene>
    <name evidence="11" type="ORF">BS637_12765</name>
    <name evidence="12" type="ORF">BS638_10945</name>
</gene>
<keyword evidence="1" id="KW-0547">Nucleotide-binding</keyword>
<reference evidence="12 14" key="2">
    <citation type="submission" date="2016-12" db="EMBL/GenBank/DDBJ databases">
        <title>Clostridium tepidum sp. nov., a close relative of Clostridium sporogenes and Clostridium botulinum Group I.</title>
        <authorList>
            <person name="Dobritsa A.P."/>
            <person name="Kutumbaka K.K."/>
            <person name="Werner K."/>
            <person name="Wiedmann M."/>
            <person name="Asmus A."/>
            <person name="Samadpour M."/>
        </authorList>
    </citation>
    <scope>NUCLEOTIDE SEQUENCE [LARGE SCALE GENOMIC DNA]</scope>
    <source>
        <strain evidence="12 14">IEH 97212</strain>
    </source>
</reference>
<dbReference type="SUPFAM" id="SSF52540">
    <property type="entry name" value="P-loop containing nucleoside triphosphate hydrolases"/>
    <property type="match status" value="1"/>
</dbReference>
<keyword evidence="3" id="KW-0067">ATP-binding</keyword>
<dbReference type="InterPro" id="IPR045865">
    <property type="entry name" value="ACT-like_dom_sf"/>
</dbReference>
<dbReference type="CDD" id="cd00009">
    <property type="entry name" value="AAA"/>
    <property type="match status" value="1"/>
</dbReference>
<dbReference type="Gene3D" id="1.10.8.60">
    <property type="match status" value="1"/>
</dbReference>
<dbReference type="InterPro" id="IPR030828">
    <property type="entry name" value="HTH_TyrR"/>
</dbReference>
<dbReference type="Proteomes" id="UP000190206">
    <property type="component" value="Unassembled WGS sequence"/>
</dbReference>
<evidence type="ECO:0000256" key="7">
    <source>
        <dbReference type="ARBA" id="ARBA00023163"/>
    </source>
</evidence>
<dbReference type="PANTHER" id="PTHR32071">
    <property type="entry name" value="TRANSCRIPTIONAL REGULATORY PROTEIN"/>
    <property type="match status" value="1"/>
</dbReference>
<dbReference type="PROSITE" id="PS50045">
    <property type="entry name" value="SIGMA54_INTERACT_4"/>
    <property type="match status" value="1"/>
</dbReference>
<dbReference type="SUPFAM" id="SSF46689">
    <property type="entry name" value="Homeodomain-like"/>
    <property type="match status" value="1"/>
</dbReference>
<dbReference type="GO" id="GO:0005524">
    <property type="term" value="F:ATP binding"/>
    <property type="evidence" value="ECO:0007669"/>
    <property type="project" value="UniProtKB-KW"/>
</dbReference>
<dbReference type="InterPro" id="IPR002912">
    <property type="entry name" value="ACT_dom"/>
</dbReference>
<dbReference type="CDD" id="cd00130">
    <property type="entry name" value="PAS"/>
    <property type="match status" value="1"/>
</dbReference>
<evidence type="ECO:0000313" key="11">
    <source>
        <dbReference type="EMBL" id="OOO61340.1"/>
    </source>
</evidence>
<dbReference type="InterPro" id="IPR002078">
    <property type="entry name" value="Sigma_54_int"/>
</dbReference>
<evidence type="ECO:0000256" key="6">
    <source>
        <dbReference type="ARBA" id="ARBA00023159"/>
    </source>
</evidence>
<keyword evidence="5" id="KW-0238">DNA-binding</keyword>
<dbReference type="PROSITE" id="PS51671">
    <property type="entry name" value="ACT"/>
    <property type="match status" value="1"/>
</dbReference>
<evidence type="ECO:0000256" key="5">
    <source>
        <dbReference type="ARBA" id="ARBA00023125"/>
    </source>
</evidence>
<evidence type="ECO:0000256" key="4">
    <source>
        <dbReference type="ARBA" id="ARBA00023015"/>
    </source>
</evidence>
<dbReference type="Gene3D" id="1.10.10.60">
    <property type="entry name" value="Homeodomain-like"/>
    <property type="match status" value="1"/>
</dbReference>
<keyword evidence="2" id="KW-0058">Aromatic hydrocarbons catabolism</keyword>
<dbReference type="OrthoDB" id="9803970at2"/>
<reference evidence="11 13" key="1">
    <citation type="submission" date="2016-12" db="EMBL/GenBank/DDBJ databases">
        <title>Clostridium tepidum sp. nov., a close relative of Clostridium sporogenes and Clostridium botulinum Group I.</title>
        <authorList>
            <person name="Dobritsa A.P."/>
            <person name="Kutumbaka K."/>
            <person name="Werner K."/>
            <person name="Samadpour M."/>
        </authorList>
    </citation>
    <scope>NUCLEOTIDE SEQUENCE [LARGE SCALE GENOMIC DNA]</scope>
    <source>
        <strain evidence="11 13">PE</strain>
    </source>
</reference>
<dbReference type="EMBL" id="MRAE01000030">
    <property type="protein sequence ID" value="OOO64400.1"/>
    <property type="molecule type" value="Genomic_DNA"/>
</dbReference>
<dbReference type="InterPro" id="IPR003593">
    <property type="entry name" value="AAA+_ATPase"/>
</dbReference>
<dbReference type="PROSITE" id="PS00676">
    <property type="entry name" value="SIGMA54_INTERACT_2"/>
    <property type="match status" value="1"/>
</dbReference>
<dbReference type="InterPro" id="IPR027417">
    <property type="entry name" value="P-loop_NTPase"/>
</dbReference>
<accession>A0A1S9I289</accession>
<evidence type="ECO:0000259" key="9">
    <source>
        <dbReference type="PROSITE" id="PS50045"/>
    </source>
</evidence>
<evidence type="ECO:0000259" key="10">
    <source>
        <dbReference type="PROSITE" id="PS51671"/>
    </source>
</evidence>
<evidence type="ECO:0000313" key="12">
    <source>
        <dbReference type="EMBL" id="OOO64400.1"/>
    </source>
</evidence>
<evidence type="ECO:0000256" key="3">
    <source>
        <dbReference type="ARBA" id="ARBA00022840"/>
    </source>
</evidence>
<dbReference type="InterPro" id="IPR035965">
    <property type="entry name" value="PAS-like_dom_sf"/>
</dbReference>
<dbReference type="PROSITE" id="PS00688">
    <property type="entry name" value="SIGMA54_INTERACT_3"/>
    <property type="match status" value="1"/>
</dbReference>
<dbReference type="InterPro" id="IPR009057">
    <property type="entry name" value="Homeodomain-like_sf"/>
</dbReference>
<evidence type="ECO:0000313" key="14">
    <source>
        <dbReference type="Proteomes" id="UP000190256"/>
    </source>
</evidence>
<proteinExistence type="predicted"/>
<dbReference type="AlphaFoldDB" id="A0A1S9I289"/>
<sequence length="516" mass="59032">MKLEIITEDRLGMVLDILNILYKENIDIKSLEVFPKKIYVKIDKKISYNKNMLINKIKNIKGVVRVKKIDILPYEKNEKKLFTIIDFLEEGVIFVNEKCHVEVFNKYCENLFDTLKENAIGKHIKEILGQNQLILDALKMGKDYDNLQVFINNKDRKGMYVSTARAIKDDKNKIIGFVILIKDLKETIEIVNSIKDEENEAFRGIIGKSSCIESLKEICKSIAKTNSTVLICGESGTGKELFAKAIYKLSLRNNKSFITVNCAGLQDNLIESELFGYEAGSFTGAKSNGKEGFFKLADKGTIFLDEIGELPLNIQCKFLRVLQEGTIRKIGSTKEEKIDVRIIAATNRNLKEMVSKGKFREDLYYRLNVVPIEIPPLRERKEDIQLLVDNFVKIFNKSLNKNVKYIDKKFMDKLLKYDFPGNIRELQNIIERAMNLCLNNTLTDENFNINGNITLNNNKNNDSGILSLQDIVEDAERCAIQKAVDEYKSLRKVGKVLGVSHTTVMNKIKKYGINCK</sequence>
<dbReference type="GO" id="GO:0006355">
    <property type="term" value="P:regulation of DNA-templated transcription"/>
    <property type="evidence" value="ECO:0007669"/>
    <property type="project" value="InterPro"/>
</dbReference>
<dbReference type="SMART" id="SM00382">
    <property type="entry name" value="AAA"/>
    <property type="match status" value="1"/>
</dbReference>
<keyword evidence="6" id="KW-0010">Activator</keyword>
<keyword evidence="13" id="KW-1185">Reference proteome</keyword>
<dbReference type="Gene3D" id="3.30.70.260">
    <property type="match status" value="1"/>
</dbReference>
<dbReference type="InterPro" id="IPR058031">
    <property type="entry name" value="AAA_lid_NorR"/>
</dbReference>
<evidence type="ECO:0000256" key="1">
    <source>
        <dbReference type="ARBA" id="ARBA00022741"/>
    </source>
</evidence>
<dbReference type="Gene3D" id="3.40.50.300">
    <property type="entry name" value="P-loop containing nucleotide triphosphate hydrolases"/>
    <property type="match status" value="1"/>
</dbReference>
<feature type="domain" description="Sigma-54 factor interaction" evidence="9">
    <location>
        <begin position="205"/>
        <end position="435"/>
    </location>
</feature>
<dbReference type="SUPFAM" id="SSF55785">
    <property type="entry name" value="PYP-like sensor domain (PAS domain)"/>
    <property type="match status" value="1"/>
</dbReference>